<dbReference type="AlphaFoldDB" id="A0A162TSZ5"/>
<keyword evidence="2" id="KW-1185">Reference proteome</keyword>
<organism evidence="1 2">
    <name type="scientific">Phycomyces blakesleeanus (strain ATCC 8743b / DSM 1359 / FGSC 10004 / NBRC 33097 / NRRL 1555)</name>
    <dbReference type="NCBI Taxonomy" id="763407"/>
    <lineage>
        <taxon>Eukaryota</taxon>
        <taxon>Fungi</taxon>
        <taxon>Fungi incertae sedis</taxon>
        <taxon>Mucoromycota</taxon>
        <taxon>Mucoromycotina</taxon>
        <taxon>Mucoromycetes</taxon>
        <taxon>Mucorales</taxon>
        <taxon>Phycomycetaceae</taxon>
        <taxon>Phycomyces</taxon>
    </lineage>
</organism>
<sequence>MLVDRKRASIHNLGNLKLALRQERKRLGTKYAGHLVRSVSRRSRITIDSKGDPTQNGKSAMLILRDVPFDLIEGQAHKAWPTEIELLLWEVPTYLDLMQA</sequence>
<accession>A0A162TSZ5</accession>
<dbReference type="GeneID" id="29002513"/>
<proteinExistence type="predicted"/>
<reference evidence="2" key="1">
    <citation type="submission" date="2015-06" db="EMBL/GenBank/DDBJ databases">
        <title>Expansion of signal transduction pathways in fungi by whole-genome duplication.</title>
        <authorList>
            <consortium name="DOE Joint Genome Institute"/>
            <person name="Corrochano L.M."/>
            <person name="Kuo A."/>
            <person name="Marcet-Houben M."/>
            <person name="Polaino S."/>
            <person name="Salamov A."/>
            <person name="Villalobos J.M."/>
            <person name="Alvarez M.I."/>
            <person name="Avalos J."/>
            <person name="Benito E.P."/>
            <person name="Benoit I."/>
            <person name="Burger G."/>
            <person name="Camino L.P."/>
            <person name="Canovas D."/>
            <person name="Cerda-Olmedo E."/>
            <person name="Cheng J.-F."/>
            <person name="Dominguez A."/>
            <person name="Elias M."/>
            <person name="Eslava A.P."/>
            <person name="Glaser F."/>
            <person name="Grimwood J."/>
            <person name="Gutierrez G."/>
            <person name="Heitman J."/>
            <person name="Henrissat B."/>
            <person name="Iturriaga E.A."/>
            <person name="Lang B.F."/>
            <person name="Lavin J.L."/>
            <person name="Lee S."/>
            <person name="Li W."/>
            <person name="Lindquist E."/>
            <person name="Lopez-Garcia S."/>
            <person name="Luque E.M."/>
            <person name="Marcos A.T."/>
            <person name="Martin J."/>
            <person name="McCluskey K."/>
            <person name="Medina H.R."/>
            <person name="Miralles-Duran A."/>
            <person name="Miyazaki A."/>
            <person name="Munoz-Torres E."/>
            <person name="Oguiza J.A."/>
            <person name="Ohm R."/>
            <person name="Olmedo M."/>
            <person name="Orejas M."/>
            <person name="Ortiz-Castellanos L."/>
            <person name="Pisabarro A.G."/>
            <person name="Rodriguez-Romero J."/>
            <person name="Ruiz-Herrera J."/>
            <person name="Ruiz-Vazquez R."/>
            <person name="Sanz C."/>
            <person name="Schackwitz W."/>
            <person name="Schmutz J."/>
            <person name="Shahriari M."/>
            <person name="Shelest E."/>
            <person name="Silva-Franco F."/>
            <person name="Soanes D."/>
            <person name="Syed K."/>
            <person name="Tagua V.G."/>
            <person name="Talbot N.J."/>
            <person name="Thon M."/>
            <person name="De vries R.P."/>
            <person name="Wiebenga A."/>
            <person name="Yadav J.S."/>
            <person name="Braun E.L."/>
            <person name="Baker S."/>
            <person name="Garre V."/>
            <person name="Horwitz B."/>
            <person name="Torres-Martinez S."/>
            <person name="Idnurm A."/>
            <person name="Herrera-Estrella A."/>
            <person name="Gabaldon T."/>
            <person name="Grigoriev I.V."/>
        </authorList>
    </citation>
    <scope>NUCLEOTIDE SEQUENCE [LARGE SCALE GENOMIC DNA]</scope>
    <source>
        <strain evidence="2">NRRL 1555(-)</strain>
    </source>
</reference>
<evidence type="ECO:0000313" key="2">
    <source>
        <dbReference type="Proteomes" id="UP000077315"/>
    </source>
</evidence>
<dbReference type="Proteomes" id="UP000077315">
    <property type="component" value="Unassembled WGS sequence"/>
</dbReference>
<protein>
    <submittedName>
        <fullName evidence="1">Uncharacterized protein</fullName>
    </submittedName>
</protein>
<dbReference type="RefSeq" id="XP_018287593.1">
    <property type="nucleotide sequence ID" value="XM_018441607.1"/>
</dbReference>
<dbReference type="InParanoid" id="A0A162TSZ5"/>
<dbReference type="VEuPathDB" id="FungiDB:PHYBLDRAFT_66222"/>
<dbReference type="EMBL" id="KV440991">
    <property type="protein sequence ID" value="OAD69553.1"/>
    <property type="molecule type" value="Genomic_DNA"/>
</dbReference>
<gene>
    <name evidence="1" type="ORF">PHYBLDRAFT_66222</name>
</gene>
<evidence type="ECO:0000313" key="1">
    <source>
        <dbReference type="EMBL" id="OAD69553.1"/>
    </source>
</evidence>
<name>A0A162TSZ5_PHYB8</name>